<reference evidence="2" key="1">
    <citation type="submission" date="2012-02" db="EMBL/GenBank/DDBJ databases">
        <title>The complete genome of Frateuria aurantia DSM 6220.</title>
        <authorList>
            <consortium name="US DOE Joint Genome Institute (JGI-PGF)"/>
            <person name="Lucas S."/>
            <person name="Copeland A."/>
            <person name="Lapidus A."/>
            <person name="Glavina del Rio T."/>
            <person name="Dalin E."/>
            <person name="Tice H."/>
            <person name="Bruce D."/>
            <person name="Goodwin L."/>
            <person name="Pitluck S."/>
            <person name="Peters L."/>
            <person name="Ovchinnikova G."/>
            <person name="Teshima H."/>
            <person name="Kyrpides N."/>
            <person name="Mavromatis K."/>
            <person name="Ivanova N."/>
            <person name="Brettin T."/>
            <person name="Detter J.C."/>
            <person name="Han C."/>
            <person name="Larimer F."/>
            <person name="Land M."/>
            <person name="Hauser L."/>
            <person name="Markowitz V."/>
            <person name="Cheng J.-F."/>
            <person name="Hugenholtz P."/>
            <person name="Woyke T."/>
            <person name="Wu D."/>
            <person name="Brambilla E."/>
            <person name="Klenk H.-P."/>
            <person name="Eisen J.A."/>
        </authorList>
    </citation>
    <scope>NUCLEOTIDE SEQUENCE</scope>
    <source>
        <strain evidence="2">DSM 6220</strain>
    </source>
</reference>
<dbReference type="Gene3D" id="3.40.50.720">
    <property type="entry name" value="NAD(P)-binding Rossmann-like Domain"/>
    <property type="match status" value="1"/>
</dbReference>
<name>H8L0Y0_FRAAD</name>
<dbReference type="Proteomes" id="UP000005234">
    <property type="component" value="Chromosome"/>
</dbReference>
<comment type="similarity">
    <text evidence="1">Belongs to the short-chain dehydrogenases/reductases (SDR) family.</text>
</comment>
<dbReference type="InterPro" id="IPR002347">
    <property type="entry name" value="SDR_fam"/>
</dbReference>
<dbReference type="SUPFAM" id="SSF51735">
    <property type="entry name" value="NAD(P)-binding Rossmann-fold domains"/>
    <property type="match status" value="1"/>
</dbReference>
<dbReference type="PANTHER" id="PTHR42879:SF6">
    <property type="entry name" value="NADPH-DEPENDENT REDUCTASE BACG"/>
    <property type="match status" value="1"/>
</dbReference>
<dbReference type="HOGENOM" id="CLU_010194_1_2_6"/>
<dbReference type="EMBL" id="CP003350">
    <property type="protein sequence ID" value="AFC86300.1"/>
    <property type="molecule type" value="Genomic_DNA"/>
</dbReference>
<evidence type="ECO:0000256" key="1">
    <source>
        <dbReference type="ARBA" id="ARBA00006484"/>
    </source>
</evidence>
<keyword evidence="3" id="KW-1185">Reference proteome</keyword>
<gene>
    <name evidence="2" type="ordered locus">Fraau_1909</name>
</gene>
<accession>H8L0Y0</accession>
<dbReference type="KEGG" id="fau:Fraau_1909"/>
<protein>
    <recommendedName>
        <fullName evidence="4">Short-chain alcohol dehydrogenase like protein</fullName>
    </recommendedName>
</protein>
<evidence type="ECO:0008006" key="4">
    <source>
        <dbReference type="Google" id="ProtNLM"/>
    </source>
</evidence>
<dbReference type="PANTHER" id="PTHR42879">
    <property type="entry name" value="3-OXOACYL-(ACYL-CARRIER-PROTEIN) REDUCTASE"/>
    <property type="match status" value="1"/>
</dbReference>
<dbReference type="InterPro" id="IPR050259">
    <property type="entry name" value="SDR"/>
</dbReference>
<evidence type="ECO:0000313" key="2">
    <source>
        <dbReference type="EMBL" id="AFC86300.1"/>
    </source>
</evidence>
<dbReference type="OrthoDB" id="9804774at2"/>
<dbReference type="Pfam" id="PF13561">
    <property type="entry name" value="adh_short_C2"/>
    <property type="match status" value="1"/>
</dbReference>
<dbReference type="STRING" id="767434.Fraau_1909"/>
<sequence>MNLDLRTRHALVCGASQGIGRAIAIELAGMGADVTLLARSQAGLETVLAELPQPAEGQRHDILCADMLATESLAAQAAQLHDRHPVQILINNSGGPAPGPLHEASPAQLQAAFQQHLCAAQVLLQALLPGMREAGYGRIVNIISTSVKEPLPGLGVSNIVRAGTAAWAKTLAGELAADGITVNNVLPGYTQTGRLERLIDGRAESRGLSPQDVAQAMLKDVPAGRFGEPAEVAALAAFLCSPAAGYVNGTSIAADGGRVRSLN</sequence>
<dbReference type="eggNOG" id="COG1028">
    <property type="taxonomic scope" value="Bacteria"/>
</dbReference>
<dbReference type="AlphaFoldDB" id="H8L0Y0"/>
<proteinExistence type="inferred from homology"/>
<evidence type="ECO:0000313" key="3">
    <source>
        <dbReference type="Proteomes" id="UP000005234"/>
    </source>
</evidence>
<dbReference type="RefSeq" id="WP_014403305.1">
    <property type="nucleotide sequence ID" value="NC_017033.1"/>
</dbReference>
<organism evidence="2 3">
    <name type="scientific">Frateuria aurantia (strain ATCC 33424 / DSM 6220 / KCTC 2777 / LMG 1558 / NBRC 3245 / NCIMB 13370)</name>
    <name type="common">Acetobacter aurantius</name>
    <dbReference type="NCBI Taxonomy" id="767434"/>
    <lineage>
        <taxon>Bacteria</taxon>
        <taxon>Pseudomonadati</taxon>
        <taxon>Pseudomonadota</taxon>
        <taxon>Gammaproteobacteria</taxon>
        <taxon>Lysobacterales</taxon>
        <taxon>Rhodanobacteraceae</taxon>
        <taxon>Frateuria</taxon>
    </lineage>
</organism>
<dbReference type="PRINTS" id="PR00081">
    <property type="entry name" value="GDHRDH"/>
</dbReference>
<dbReference type="InterPro" id="IPR036291">
    <property type="entry name" value="NAD(P)-bd_dom_sf"/>
</dbReference>